<evidence type="ECO:0000313" key="4">
    <source>
        <dbReference type="EMBL" id="SVA22492.1"/>
    </source>
</evidence>
<dbReference type="EMBL" id="UINC01005622">
    <property type="protein sequence ID" value="SVA22492.1"/>
    <property type="molecule type" value="Genomic_DNA"/>
</dbReference>
<dbReference type="AlphaFoldDB" id="A0A381U2M7"/>
<name>A0A381U2M7_9ZZZZ</name>
<protein>
    <submittedName>
        <fullName evidence="4">Uncharacterized protein</fullName>
    </submittedName>
</protein>
<feature type="compositionally biased region" description="Polar residues" evidence="3">
    <location>
        <begin position="340"/>
        <end position="352"/>
    </location>
</feature>
<dbReference type="Gene3D" id="1.25.40.20">
    <property type="entry name" value="Ankyrin repeat-containing domain"/>
    <property type="match status" value="5"/>
</dbReference>
<dbReference type="PROSITE" id="PS50088">
    <property type="entry name" value="ANK_REPEAT"/>
    <property type="match status" value="8"/>
</dbReference>
<dbReference type="PRINTS" id="PR01415">
    <property type="entry name" value="ANKYRIN"/>
</dbReference>
<gene>
    <name evidence="4" type="ORF">METZ01_LOCUS75346</name>
</gene>
<evidence type="ECO:0000256" key="2">
    <source>
        <dbReference type="ARBA" id="ARBA00023043"/>
    </source>
</evidence>
<dbReference type="InterPro" id="IPR036770">
    <property type="entry name" value="Ankyrin_rpt-contain_sf"/>
</dbReference>
<keyword evidence="2" id="KW-0040">ANK repeat</keyword>
<proteinExistence type="predicted"/>
<accession>A0A381U2M7</accession>
<organism evidence="4">
    <name type="scientific">marine metagenome</name>
    <dbReference type="NCBI Taxonomy" id="408172"/>
    <lineage>
        <taxon>unclassified sequences</taxon>
        <taxon>metagenomes</taxon>
        <taxon>ecological metagenomes</taxon>
    </lineage>
</organism>
<dbReference type="PROSITE" id="PS50297">
    <property type="entry name" value="ANK_REP_REGION"/>
    <property type="match status" value="7"/>
</dbReference>
<dbReference type="PANTHER" id="PTHR24126">
    <property type="entry name" value="ANKYRIN REPEAT, PH AND SEC7 DOMAIN CONTAINING PROTEIN SECG-RELATED"/>
    <property type="match status" value="1"/>
</dbReference>
<dbReference type="Pfam" id="PF00023">
    <property type="entry name" value="Ank"/>
    <property type="match status" value="1"/>
</dbReference>
<sequence length="528" mass="54940">MDLRRIVRLTIMALGMAAVFGILQLSAAGLIGGPADDPTLADAAEQRNGSLVRSLLEGGADIDLPQVDGMTALHWAVYHDDVETATLLVGAGADVAAENRYGVPPLSTAATNGNAALVTVLLEAGADPNTALRGGETVLMTAARTGDLGAVRALLAKGADPNAVEARNQTALMWAAAEGHTSVVRTLVEVGADVHAKLKSGFTPMFFAVREGHADVVHTLLEAGNDINELLRRVKDGPDRVVNNASYRPVDDGISSLIMAVRNGHFELAVALIHAGADPNDQRSGFAPLHTMSWVRKPDESDRGDPAPIGSGRFTSLEFVREIVKLGADVNLRLEDGSPRQPNSASRTNSGGATPFLLAADRADAALMQSLIDLGADPFMPNLDGTTPLMAAAGLGTAAPEEEAGTEPEALIATQLMLDLGADVDGVNADGDTAMHGAAYGSFPTVVQLLADHGAAIEIWNTPNTQGRTPLFIAEGHRGGLPRPSRATIEAITVLMNGAGVSTAGERPVIVDQYARPAEPPKPAQSQR</sequence>
<dbReference type="PANTHER" id="PTHR24126:SF14">
    <property type="entry name" value="ANK_REP_REGION DOMAIN-CONTAINING PROTEIN"/>
    <property type="match status" value="1"/>
</dbReference>
<reference evidence="4" key="1">
    <citation type="submission" date="2018-05" db="EMBL/GenBank/DDBJ databases">
        <authorList>
            <person name="Lanie J.A."/>
            <person name="Ng W.-L."/>
            <person name="Kazmierczak K.M."/>
            <person name="Andrzejewski T.M."/>
            <person name="Davidsen T.M."/>
            <person name="Wayne K.J."/>
            <person name="Tettelin H."/>
            <person name="Glass J.I."/>
            <person name="Rusch D."/>
            <person name="Podicherti R."/>
            <person name="Tsui H.-C.T."/>
            <person name="Winkler M.E."/>
        </authorList>
    </citation>
    <scope>NUCLEOTIDE SEQUENCE</scope>
</reference>
<dbReference type="InterPro" id="IPR002110">
    <property type="entry name" value="Ankyrin_rpt"/>
</dbReference>
<evidence type="ECO:0000256" key="1">
    <source>
        <dbReference type="ARBA" id="ARBA00022737"/>
    </source>
</evidence>
<keyword evidence="1" id="KW-0677">Repeat</keyword>
<dbReference type="SUPFAM" id="SSF48403">
    <property type="entry name" value="Ankyrin repeat"/>
    <property type="match status" value="1"/>
</dbReference>
<feature type="region of interest" description="Disordered" evidence="3">
    <location>
        <begin position="334"/>
        <end position="354"/>
    </location>
</feature>
<dbReference type="SMART" id="SM00248">
    <property type="entry name" value="ANK"/>
    <property type="match status" value="11"/>
</dbReference>
<dbReference type="Pfam" id="PF12796">
    <property type="entry name" value="Ank_2"/>
    <property type="match status" value="3"/>
</dbReference>
<evidence type="ECO:0000256" key="3">
    <source>
        <dbReference type="SAM" id="MobiDB-lite"/>
    </source>
</evidence>